<feature type="transmembrane region" description="Helical" evidence="3">
    <location>
        <begin position="330"/>
        <end position="346"/>
    </location>
</feature>
<sequence length="469" mass="53293">MPTTPNDASRQSRDRAPFTVALLSFLVYIHSLRNGFVNYDDIDERILKNPFINTPWDWSFIPQAFSQATAGYYDPVYVLSYVLDYKLWGMNPAGFHFGNLLLHTLNSLLVFHLVRTMTKRPNLAWVTGILFAVHPVHVESVAWATSRKDTLSLFLALLSMLVYWVGAGKGVRKYAVCAAGSIALLMLGMMTKPTVAVVPGMILFAELLLGPRPFSWRRMVGFQSLAWGAVLVFVAATYSMTVGIAVKETIHFTPLQHIGLFFDLYAYFIKIILFPVNLCALYLIEVKDRFDPLTLVLFIPGLLFLVGWMLVEIKRCVVDADRARRYGPEVWGAVVFFAGLLPYTNIMPRTIYLADRYLYLPSIGFCLIAASILLRIPVVRLRLAGIIMVVVLYGALTVGRVPVWQNSVILWSDVTKKRIWTQTANMFSWRGPMVSRDSGERRFWNTNRWACLRNRIPGCGWTWRKLTSP</sequence>
<proteinExistence type="predicted"/>
<comment type="caution">
    <text evidence="4">The sequence shown here is derived from an EMBL/GenBank/DDBJ whole genome shotgun (WGS) entry which is preliminary data.</text>
</comment>
<evidence type="ECO:0000313" key="4">
    <source>
        <dbReference type="EMBL" id="CCQ90209.1"/>
    </source>
</evidence>
<keyword evidence="2" id="KW-0802">TPR repeat</keyword>
<feature type="transmembrane region" description="Helical" evidence="3">
    <location>
        <begin position="383"/>
        <end position="403"/>
    </location>
</feature>
<dbReference type="PANTHER" id="PTHR44227:SF3">
    <property type="entry name" value="PROTEIN O-MANNOSYL-TRANSFERASE TMTC4"/>
    <property type="match status" value="1"/>
</dbReference>
<dbReference type="EMBL" id="CAQJ01000029">
    <property type="protein sequence ID" value="CCQ90209.1"/>
    <property type="molecule type" value="Genomic_DNA"/>
</dbReference>
<evidence type="ECO:0000256" key="1">
    <source>
        <dbReference type="ARBA" id="ARBA00022737"/>
    </source>
</evidence>
<feature type="transmembrane region" description="Helical" evidence="3">
    <location>
        <begin position="358"/>
        <end position="377"/>
    </location>
</feature>
<dbReference type="InParanoid" id="M1YY79"/>
<dbReference type="PANTHER" id="PTHR44227">
    <property type="match status" value="1"/>
</dbReference>
<dbReference type="RefSeq" id="WP_005007505.1">
    <property type="nucleotide sequence ID" value="NZ_HG422173.1"/>
</dbReference>
<accession>M1YY79</accession>
<evidence type="ECO:0000256" key="3">
    <source>
        <dbReference type="SAM" id="Phobius"/>
    </source>
</evidence>
<keyword evidence="1" id="KW-0677">Repeat</keyword>
<feature type="transmembrane region" description="Helical" evidence="3">
    <location>
        <begin position="123"/>
        <end position="144"/>
    </location>
</feature>
<feature type="transmembrane region" description="Helical" evidence="3">
    <location>
        <begin position="226"/>
        <end position="245"/>
    </location>
</feature>
<keyword evidence="3" id="KW-1133">Transmembrane helix</keyword>
<gene>
    <name evidence="4" type="ORF">NITGR_260014</name>
</gene>
<name>M1YY79_NITG3</name>
<dbReference type="AlphaFoldDB" id="M1YY79"/>
<feature type="transmembrane region" description="Helical" evidence="3">
    <location>
        <begin position="150"/>
        <end position="167"/>
    </location>
</feature>
<dbReference type="HOGENOM" id="CLU_011615_5_0_0"/>
<protein>
    <recommendedName>
        <fullName evidence="6">Glycosyltransferase RgtA/B/C/D-like domain-containing protein</fullName>
    </recommendedName>
</protein>
<feature type="transmembrane region" description="Helical" evidence="3">
    <location>
        <begin position="265"/>
        <end position="284"/>
    </location>
</feature>
<reference evidence="4 5" key="1">
    <citation type="journal article" date="2013" name="Front. Microbiol.">
        <title>The genome of Nitrospina gracilis illuminates the metabolism and evolution of the major marine nitrite oxidizer.</title>
        <authorList>
            <person name="Luecker S."/>
            <person name="Nowka B."/>
            <person name="Rattei T."/>
            <person name="Spieck E."/>
            <person name="and Daims H."/>
        </authorList>
    </citation>
    <scope>NUCLEOTIDE SEQUENCE [LARGE SCALE GENOMIC DNA]</scope>
    <source>
        <strain evidence="4 5">3/211</strain>
    </source>
</reference>
<organism evidence="4 5">
    <name type="scientific">Nitrospina gracilis (strain 3/211)</name>
    <dbReference type="NCBI Taxonomy" id="1266370"/>
    <lineage>
        <taxon>Bacteria</taxon>
        <taxon>Pseudomonadati</taxon>
        <taxon>Nitrospinota/Tectimicrobiota group</taxon>
        <taxon>Nitrospinota</taxon>
        <taxon>Nitrospinia</taxon>
        <taxon>Nitrospinales</taxon>
        <taxon>Nitrospinaceae</taxon>
        <taxon>Nitrospina</taxon>
    </lineage>
</organism>
<dbReference type="STRING" id="1266370.NITGR_260014"/>
<keyword evidence="3" id="KW-0812">Transmembrane</keyword>
<evidence type="ECO:0000313" key="5">
    <source>
        <dbReference type="Proteomes" id="UP000011704"/>
    </source>
</evidence>
<feature type="transmembrane region" description="Helical" evidence="3">
    <location>
        <begin position="293"/>
        <end position="310"/>
    </location>
</feature>
<dbReference type="Proteomes" id="UP000011704">
    <property type="component" value="Unassembled WGS sequence"/>
</dbReference>
<evidence type="ECO:0008006" key="6">
    <source>
        <dbReference type="Google" id="ProtNLM"/>
    </source>
</evidence>
<keyword evidence="3" id="KW-0472">Membrane</keyword>
<keyword evidence="5" id="KW-1185">Reference proteome</keyword>
<dbReference type="InterPro" id="IPR052346">
    <property type="entry name" value="O-mannosyl-transferase_TMTC"/>
</dbReference>
<evidence type="ECO:0000256" key="2">
    <source>
        <dbReference type="ARBA" id="ARBA00022803"/>
    </source>
</evidence>
<dbReference type="OrthoDB" id="9797765at2"/>
<feature type="transmembrane region" description="Helical" evidence="3">
    <location>
        <begin position="16"/>
        <end position="32"/>
    </location>
</feature>